<dbReference type="AlphaFoldDB" id="A0A6A5STP4"/>
<dbReference type="EMBL" id="ML976027">
    <property type="protein sequence ID" value="KAF1943200.1"/>
    <property type="molecule type" value="Genomic_DNA"/>
</dbReference>
<proteinExistence type="predicted"/>
<evidence type="ECO:0000313" key="2">
    <source>
        <dbReference type="Proteomes" id="UP000800038"/>
    </source>
</evidence>
<evidence type="ECO:0000313" key="1">
    <source>
        <dbReference type="EMBL" id="KAF1943200.1"/>
    </source>
</evidence>
<organism evidence="1 2">
    <name type="scientific">Clathrospora elynae</name>
    <dbReference type="NCBI Taxonomy" id="706981"/>
    <lineage>
        <taxon>Eukaryota</taxon>
        <taxon>Fungi</taxon>
        <taxon>Dikarya</taxon>
        <taxon>Ascomycota</taxon>
        <taxon>Pezizomycotina</taxon>
        <taxon>Dothideomycetes</taxon>
        <taxon>Pleosporomycetidae</taxon>
        <taxon>Pleosporales</taxon>
        <taxon>Diademaceae</taxon>
        <taxon>Clathrospora</taxon>
    </lineage>
</organism>
<reference evidence="1" key="1">
    <citation type="journal article" date="2020" name="Stud. Mycol.">
        <title>101 Dothideomycetes genomes: a test case for predicting lifestyles and emergence of pathogens.</title>
        <authorList>
            <person name="Haridas S."/>
            <person name="Albert R."/>
            <person name="Binder M."/>
            <person name="Bloem J."/>
            <person name="Labutti K."/>
            <person name="Salamov A."/>
            <person name="Andreopoulos B."/>
            <person name="Baker S."/>
            <person name="Barry K."/>
            <person name="Bills G."/>
            <person name="Bluhm B."/>
            <person name="Cannon C."/>
            <person name="Castanera R."/>
            <person name="Culley D."/>
            <person name="Daum C."/>
            <person name="Ezra D."/>
            <person name="Gonzalez J."/>
            <person name="Henrissat B."/>
            <person name="Kuo A."/>
            <person name="Liang C."/>
            <person name="Lipzen A."/>
            <person name="Lutzoni F."/>
            <person name="Magnuson J."/>
            <person name="Mondo S."/>
            <person name="Nolan M."/>
            <person name="Ohm R."/>
            <person name="Pangilinan J."/>
            <person name="Park H.-J."/>
            <person name="Ramirez L."/>
            <person name="Alfaro M."/>
            <person name="Sun H."/>
            <person name="Tritt A."/>
            <person name="Yoshinaga Y."/>
            <person name="Zwiers L.-H."/>
            <person name="Turgeon B."/>
            <person name="Goodwin S."/>
            <person name="Spatafora J."/>
            <person name="Crous P."/>
            <person name="Grigoriev I."/>
        </authorList>
    </citation>
    <scope>NUCLEOTIDE SEQUENCE</scope>
    <source>
        <strain evidence="1">CBS 161.51</strain>
    </source>
</reference>
<gene>
    <name evidence="1" type="ORF">EJ02DRAFT_144786</name>
</gene>
<protein>
    <submittedName>
        <fullName evidence="1">Uncharacterized protein</fullName>
    </submittedName>
</protein>
<accession>A0A6A5STP4</accession>
<sequence length="183" mass="20534">MHSTDEGFPSQPLISWLSMTCDANLLYRAVVAASGEIKPCSRKFCFAVDALGRIMMASLKRYAAIVGLSTPVRYALEEKCRKWKVAVNNSMSKQLFGGCEAFERNFMGGRLGFVHSKESSRVDPSDRVRLWVDNRASLAAMVNVRRRGTTLNWWTLCFGRIFSGQTAIRVPRRSRLLCSVDAS</sequence>
<keyword evidence="2" id="KW-1185">Reference proteome</keyword>
<name>A0A6A5STP4_9PLEO</name>
<dbReference type="Proteomes" id="UP000800038">
    <property type="component" value="Unassembled WGS sequence"/>
</dbReference>